<dbReference type="GO" id="GO:0016020">
    <property type="term" value="C:membrane"/>
    <property type="evidence" value="ECO:0007669"/>
    <property type="project" value="UniProtKB-SubCell"/>
</dbReference>
<evidence type="ECO:0000256" key="2">
    <source>
        <dbReference type="ARBA" id="ARBA00012513"/>
    </source>
</evidence>
<comment type="caution">
    <text evidence="15">The sequence shown here is derived from an EMBL/GenBank/DDBJ whole genome shotgun (WGS) entry which is preliminary data.</text>
</comment>
<keyword evidence="11" id="KW-0245">EGF-like domain</keyword>
<feature type="domain" description="Bulb-type lectin" evidence="13">
    <location>
        <begin position="1"/>
        <end position="69"/>
    </location>
</feature>
<accession>A0A978V6Z1</accession>
<comment type="catalytic activity">
    <reaction evidence="10">
        <text>L-seryl-[protein] + ATP = O-phospho-L-seryl-[protein] + ADP + H(+)</text>
        <dbReference type="Rhea" id="RHEA:17989"/>
        <dbReference type="Rhea" id="RHEA-COMP:9863"/>
        <dbReference type="Rhea" id="RHEA-COMP:11604"/>
        <dbReference type="ChEBI" id="CHEBI:15378"/>
        <dbReference type="ChEBI" id="CHEBI:29999"/>
        <dbReference type="ChEBI" id="CHEBI:30616"/>
        <dbReference type="ChEBI" id="CHEBI:83421"/>
        <dbReference type="ChEBI" id="CHEBI:456216"/>
        <dbReference type="EC" id="2.7.11.1"/>
    </reaction>
</comment>
<dbReference type="Gene3D" id="1.10.510.10">
    <property type="entry name" value="Transferase(Phosphotransferase) domain 1"/>
    <property type="match status" value="1"/>
</dbReference>
<evidence type="ECO:0000256" key="6">
    <source>
        <dbReference type="ARBA" id="ARBA00023136"/>
    </source>
</evidence>
<dbReference type="InterPro" id="IPR000858">
    <property type="entry name" value="S_locus_glycoprot_dom"/>
</dbReference>
<evidence type="ECO:0000313" key="15">
    <source>
        <dbReference type="EMBL" id="KAH7523676.1"/>
    </source>
</evidence>
<dbReference type="SUPFAM" id="SSF51110">
    <property type="entry name" value="alpha-D-mannose-specific plant lectins"/>
    <property type="match status" value="1"/>
</dbReference>
<evidence type="ECO:0000256" key="1">
    <source>
        <dbReference type="ARBA" id="ARBA00004167"/>
    </source>
</evidence>
<evidence type="ECO:0000256" key="8">
    <source>
        <dbReference type="ARBA" id="ARBA00023180"/>
    </source>
</evidence>
<dbReference type="EMBL" id="JAEACU010000006">
    <property type="protein sequence ID" value="KAH7523676.1"/>
    <property type="molecule type" value="Genomic_DNA"/>
</dbReference>
<keyword evidence="5" id="KW-1133">Transmembrane helix</keyword>
<feature type="domain" description="EGF-like" evidence="12">
    <location>
        <begin position="201"/>
        <end position="239"/>
    </location>
</feature>
<evidence type="ECO:0000256" key="3">
    <source>
        <dbReference type="ARBA" id="ARBA00022692"/>
    </source>
</evidence>
<evidence type="ECO:0000259" key="12">
    <source>
        <dbReference type="PROSITE" id="PS50026"/>
    </source>
</evidence>
<comment type="subcellular location">
    <subcellularLocation>
        <location evidence="1">Membrane</location>
        <topology evidence="1">Single-pass membrane protein</topology>
    </subcellularLocation>
</comment>
<keyword evidence="8" id="KW-0325">Glycoprotein</keyword>
<organism evidence="15 16">
    <name type="scientific">Ziziphus jujuba var. spinosa</name>
    <dbReference type="NCBI Taxonomy" id="714518"/>
    <lineage>
        <taxon>Eukaryota</taxon>
        <taxon>Viridiplantae</taxon>
        <taxon>Streptophyta</taxon>
        <taxon>Embryophyta</taxon>
        <taxon>Tracheophyta</taxon>
        <taxon>Spermatophyta</taxon>
        <taxon>Magnoliopsida</taxon>
        <taxon>eudicotyledons</taxon>
        <taxon>Gunneridae</taxon>
        <taxon>Pentapetalae</taxon>
        <taxon>rosids</taxon>
        <taxon>fabids</taxon>
        <taxon>Rosales</taxon>
        <taxon>Rhamnaceae</taxon>
        <taxon>Paliureae</taxon>
        <taxon>Ziziphus</taxon>
    </lineage>
</organism>
<keyword evidence="4" id="KW-0732">Signal</keyword>
<dbReference type="Proteomes" id="UP000813462">
    <property type="component" value="Unassembled WGS sequence"/>
</dbReference>
<keyword evidence="7" id="KW-1015">Disulfide bond</keyword>
<evidence type="ECO:0000256" key="5">
    <source>
        <dbReference type="ARBA" id="ARBA00022989"/>
    </source>
</evidence>
<name>A0A978V6Z1_ZIZJJ</name>
<dbReference type="InterPro" id="IPR000742">
    <property type="entry name" value="EGF"/>
</dbReference>
<dbReference type="CDD" id="cd01098">
    <property type="entry name" value="PAN_AP_plant"/>
    <property type="match status" value="1"/>
</dbReference>
<dbReference type="AlphaFoldDB" id="A0A978V6Z1"/>
<dbReference type="InterPro" id="IPR036426">
    <property type="entry name" value="Bulb-type_lectin_dom_sf"/>
</dbReference>
<feature type="domain" description="Apple" evidence="14">
    <location>
        <begin position="253"/>
        <end position="333"/>
    </location>
</feature>
<evidence type="ECO:0000256" key="9">
    <source>
        <dbReference type="ARBA" id="ARBA00047899"/>
    </source>
</evidence>
<dbReference type="PANTHER" id="PTHR47974:SF3">
    <property type="entry name" value="RECEPTOR-LIKE SERINE_THREONINE-PROTEIN KINASE"/>
    <property type="match status" value="1"/>
</dbReference>
<dbReference type="InterPro" id="IPR001480">
    <property type="entry name" value="Bulb-type_lectin_dom"/>
</dbReference>
<dbReference type="EC" id="2.7.11.1" evidence="2"/>
<evidence type="ECO:0000256" key="7">
    <source>
        <dbReference type="ARBA" id="ARBA00023157"/>
    </source>
</evidence>
<sequence length="518" mass="58619">MANRDEPVYEKVSKLSLQKDGNLVLTDAGRLDIWATGTASLSPAFLYLHDNGNLMLNNSKGVLWQSFDSPTDTLLPLQLFTKSTKLVSSRSESNFSTGFYTFSFSDNNLLNLIFDNSEVSSVCWPPPWLVSWEAGRSICNNSRVAMLNSLGNFSSSDDFTFLATDYGSILQRRLRMDYDGNIRLYSRTNDGAEWYVSWEAIRDSCKINGICGVNGLCTYDYSSGRKCSCLPGYKMKNRTDWTKGCEPKFNPSCNRNDSKFIRLFSVEFYGDDYGFFPNYTLSQCEELCSSLCNCKGFQYSFFNTGIINCYPKTLLLNGYRTPSFFGDLYLRLPKSYHLPQEKTLEEFSLECSNVTAQELNRTYSKKHENQSVKLLLWFVTGVGGFQLICFVSVWDQGMSIGDHNIGGNGQRPYGERDRGDAWRQSRTAVARGGQESLLVELRETENRGLVSWVRENIKGSSSDVIEPSLEKIMDPSMGEQCDMMKMAKLLVVAMKCVEEEKGGRPTMSQVVEMLQDNH</sequence>
<dbReference type="PANTHER" id="PTHR47974">
    <property type="entry name" value="OS07G0415500 PROTEIN"/>
    <property type="match status" value="1"/>
</dbReference>
<dbReference type="PROSITE" id="PS50026">
    <property type="entry name" value="EGF_3"/>
    <property type="match status" value="1"/>
</dbReference>
<gene>
    <name evidence="15" type="ORF">FEM48_Zijuj06G0037100</name>
</gene>
<evidence type="ECO:0000259" key="13">
    <source>
        <dbReference type="PROSITE" id="PS50927"/>
    </source>
</evidence>
<keyword evidence="3" id="KW-0812">Transmembrane</keyword>
<dbReference type="GO" id="GO:0004674">
    <property type="term" value="F:protein serine/threonine kinase activity"/>
    <property type="evidence" value="ECO:0007669"/>
    <property type="project" value="UniProtKB-EC"/>
</dbReference>
<evidence type="ECO:0000259" key="14">
    <source>
        <dbReference type="PROSITE" id="PS50948"/>
    </source>
</evidence>
<dbReference type="PROSITE" id="PS50927">
    <property type="entry name" value="BULB_LECTIN"/>
    <property type="match status" value="1"/>
</dbReference>
<comment type="catalytic activity">
    <reaction evidence="9">
        <text>L-threonyl-[protein] + ATP = O-phospho-L-threonyl-[protein] + ADP + H(+)</text>
        <dbReference type="Rhea" id="RHEA:46608"/>
        <dbReference type="Rhea" id="RHEA-COMP:11060"/>
        <dbReference type="Rhea" id="RHEA-COMP:11605"/>
        <dbReference type="ChEBI" id="CHEBI:15378"/>
        <dbReference type="ChEBI" id="CHEBI:30013"/>
        <dbReference type="ChEBI" id="CHEBI:30616"/>
        <dbReference type="ChEBI" id="CHEBI:61977"/>
        <dbReference type="ChEBI" id="CHEBI:456216"/>
        <dbReference type="EC" id="2.7.11.1"/>
    </reaction>
</comment>
<dbReference type="Gene3D" id="2.90.10.10">
    <property type="entry name" value="Bulb-type lectin domain"/>
    <property type="match status" value="1"/>
</dbReference>
<evidence type="ECO:0000256" key="4">
    <source>
        <dbReference type="ARBA" id="ARBA00022729"/>
    </source>
</evidence>
<proteinExistence type="predicted"/>
<evidence type="ECO:0000313" key="16">
    <source>
        <dbReference type="Proteomes" id="UP000813462"/>
    </source>
</evidence>
<evidence type="ECO:0000256" key="11">
    <source>
        <dbReference type="PROSITE-ProRule" id="PRU00076"/>
    </source>
</evidence>
<evidence type="ECO:0000256" key="10">
    <source>
        <dbReference type="ARBA" id="ARBA00048679"/>
    </source>
</evidence>
<dbReference type="GO" id="GO:0048544">
    <property type="term" value="P:recognition of pollen"/>
    <property type="evidence" value="ECO:0007669"/>
    <property type="project" value="InterPro"/>
</dbReference>
<comment type="caution">
    <text evidence="11">Lacks conserved residue(s) required for the propagation of feature annotation.</text>
</comment>
<dbReference type="PROSITE" id="PS50948">
    <property type="entry name" value="PAN"/>
    <property type="match status" value="1"/>
</dbReference>
<dbReference type="InterPro" id="IPR003609">
    <property type="entry name" value="Pan_app"/>
</dbReference>
<protein>
    <recommendedName>
        <fullName evidence="2">non-specific serine/threonine protein kinase</fullName>
        <ecNumber evidence="2">2.7.11.1</ecNumber>
    </recommendedName>
</protein>
<dbReference type="Pfam" id="PF01453">
    <property type="entry name" value="B_lectin"/>
    <property type="match status" value="1"/>
</dbReference>
<reference evidence="15" key="1">
    <citation type="journal article" date="2021" name="Front. Plant Sci.">
        <title>Chromosome-Scale Genome Assembly for Chinese Sour Jujube and Insights Into Its Genome Evolution and Domestication Signature.</title>
        <authorList>
            <person name="Shen L.-Y."/>
            <person name="Luo H."/>
            <person name="Wang X.-L."/>
            <person name="Wang X.-M."/>
            <person name="Qiu X.-J."/>
            <person name="Liu H."/>
            <person name="Zhou S.-S."/>
            <person name="Jia K.-H."/>
            <person name="Nie S."/>
            <person name="Bao Y.-T."/>
            <person name="Zhang R.-G."/>
            <person name="Yun Q.-Z."/>
            <person name="Chai Y.-H."/>
            <person name="Lu J.-Y."/>
            <person name="Li Y."/>
            <person name="Zhao S.-W."/>
            <person name="Mao J.-F."/>
            <person name="Jia S.-G."/>
            <person name="Mao Y.-M."/>
        </authorList>
    </citation>
    <scope>NUCLEOTIDE SEQUENCE</scope>
    <source>
        <strain evidence="15">AT0</strain>
        <tissue evidence="15">Leaf</tissue>
    </source>
</reference>
<dbReference type="Pfam" id="PF00954">
    <property type="entry name" value="S_locus_glycop"/>
    <property type="match status" value="1"/>
</dbReference>
<keyword evidence="6" id="KW-0472">Membrane</keyword>